<evidence type="ECO:0000256" key="2">
    <source>
        <dbReference type="SAM" id="Phobius"/>
    </source>
</evidence>
<feature type="transmembrane region" description="Helical" evidence="2">
    <location>
        <begin position="50"/>
        <end position="70"/>
    </location>
</feature>
<keyword evidence="1" id="KW-0175">Coiled coil</keyword>
<gene>
    <name evidence="3" type="ORF">ABB26_08680</name>
</gene>
<evidence type="ECO:0000313" key="3">
    <source>
        <dbReference type="EMBL" id="KRG64248.1"/>
    </source>
</evidence>
<reference evidence="3 4" key="1">
    <citation type="submission" date="2015-05" db="EMBL/GenBank/DDBJ databases">
        <title>Genome sequencing and analysis of members of genus Stenotrophomonas.</title>
        <authorList>
            <person name="Patil P.P."/>
            <person name="Midha S."/>
            <person name="Patil P.B."/>
        </authorList>
    </citation>
    <scope>NUCLEOTIDE SEQUENCE [LARGE SCALE GENOMIC DNA]</scope>
    <source>
        <strain evidence="3 4">DSM 18929</strain>
    </source>
</reference>
<organism evidence="3 4">
    <name type="scientific">Stenotrophomonas humi</name>
    <dbReference type="NCBI Taxonomy" id="405444"/>
    <lineage>
        <taxon>Bacteria</taxon>
        <taxon>Pseudomonadati</taxon>
        <taxon>Pseudomonadota</taxon>
        <taxon>Gammaproteobacteria</taxon>
        <taxon>Lysobacterales</taxon>
        <taxon>Lysobacteraceae</taxon>
        <taxon>Stenotrophomonas</taxon>
    </lineage>
</organism>
<keyword evidence="4" id="KW-1185">Reference proteome</keyword>
<sequence>MDVKQSGMWIPTTTVVVATAFVYAIGMISAVIIFNLDVSFVSDSNSEKRAAWLAAFGTIGAGIAAGIISWKAVQFSRLSEVARRAESVRQSRAKVDGSCARLAIIRNKASIGTYPAQVLRQVDRRIEMRSKGVELPEAIPNAFMLGRRAMRTRIELTLSRIKLVQWSDEFKSELAMSDLEQIQRLEVELQAYQQSAQSHIDDLKGPDFFYKYDEESATTKIDDRAKIDIYDAAIDGGLKGLKEKATSLEATVTAVMSRIDTRIEALNEEQRLFETQLIRKK</sequence>
<evidence type="ECO:0000313" key="4">
    <source>
        <dbReference type="Proteomes" id="UP000050864"/>
    </source>
</evidence>
<evidence type="ECO:0000256" key="1">
    <source>
        <dbReference type="SAM" id="Coils"/>
    </source>
</evidence>
<proteinExistence type="predicted"/>
<keyword evidence="2" id="KW-0812">Transmembrane</keyword>
<keyword evidence="2" id="KW-1133">Transmembrane helix</keyword>
<comment type="caution">
    <text evidence="3">The sequence shown here is derived from an EMBL/GenBank/DDBJ whole genome shotgun (WGS) entry which is preliminary data.</text>
</comment>
<dbReference type="Proteomes" id="UP000050864">
    <property type="component" value="Unassembled WGS sequence"/>
</dbReference>
<dbReference type="AlphaFoldDB" id="A0A0R0CGS1"/>
<accession>A0A0R0CGS1</accession>
<dbReference type="EMBL" id="LDJI01000015">
    <property type="protein sequence ID" value="KRG64248.1"/>
    <property type="molecule type" value="Genomic_DNA"/>
</dbReference>
<feature type="coiled-coil region" evidence="1">
    <location>
        <begin position="175"/>
        <end position="202"/>
    </location>
</feature>
<feature type="transmembrane region" description="Helical" evidence="2">
    <location>
        <begin position="15"/>
        <end position="38"/>
    </location>
</feature>
<protein>
    <submittedName>
        <fullName evidence="3">Uncharacterized protein</fullName>
    </submittedName>
</protein>
<keyword evidence="2" id="KW-0472">Membrane</keyword>
<name>A0A0R0CGS1_9GAMM</name>
<dbReference type="PATRIC" id="fig|405444.3.peg.740"/>